<dbReference type="InterPro" id="IPR051338">
    <property type="entry name" value="NodU/CmcH_Carbamoyltrnsfr"/>
</dbReference>
<name>A0ABD5X6C2_9EURY</name>
<dbReference type="EMBL" id="JBHSZQ010000004">
    <property type="protein sequence ID" value="MFC7125134.1"/>
    <property type="molecule type" value="Genomic_DNA"/>
</dbReference>
<dbReference type="InterPro" id="IPR038152">
    <property type="entry name" value="Carbam_trans_C_sf"/>
</dbReference>
<accession>A0ABD5X6C2</accession>
<evidence type="ECO:0000313" key="2">
    <source>
        <dbReference type="EMBL" id="MFC7125134.1"/>
    </source>
</evidence>
<evidence type="ECO:0000259" key="1">
    <source>
        <dbReference type="Pfam" id="PF16861"/>
    </source>
</evidence>
<evidence type="ECO:0000313" key="3">
    <source>
        <dbReference type="Proteomes" id="UP001596414"/>
    </source>
</evidence>
<feature type="domain" description="Carbamoyltransferase C-terminal" evidence="1">
    <location>
        <begin position="7"/>
        <end position="59"/>
    </location>
</feature>
<dbReference type="Gene3D" id="3.90.870.20">
    <property type="entry name" value="Carbamoyltransferase, C-terminal domain"/>
    <property type="match status" value="1"/>
</dbReference>
<comment type="caution">
    <text evidence="2">The sequence shown here is derived from an EMBL/GenBank/DDBJ whole genome shotgun (WGS) entry which is preliminary data.</text>
</comment>
<reference evidence="2 3" key="1">
    <citation type="journal article" date="2014" name="Int. J. Syst. Evol. Microbiol.">
        <title>Complete genome sequence of Corynebacterium casei LMG S-19264T (=DSM 44701T), isolated from a smear-ripened cheese.</title>
        <authorList>
            <consortium name="US DOE Joint Genome Institute (JGI-PGF)"/>
            <person name="Walter F."/>
            <person name="Albersmeier A."/>
            <person name="Kalinowski J."/>
            <person name="Ruckert C."/>
        </authorList>
    </citation>
    <scope>NUCLEOTIDE SEQUENCE [LARGE SCALE GENOMIC DNA]</scope>
    <source>
        <strain evidence="2 3">CGMCC 4.7215</strain>
    </source>
</reference>
<organism evidence="2 3">
    <name type="scientific">Halovenus rubra</name>
    <dbReference type="NCBI Taxonomy" id="869890"/>
    <lineage>
        <taxon>Archaea</taxon>
        <taxon>Methanobacteriati</taxon>
        <taxon>Methanobacteriota</taxon>
        <taxon>Stenosarchaea group</taxon>
        <taxon>Halobacteria</taxon>
        <taxon>Halobacteriales</taxon>
        <taxon>Haloarculaceae</taxon>
        <taxon>Halovenus</taxon>
    </lineage>
</organism>
<dbReference type="AlphaFoldDB" id="A0ABD5X6C2"/>
<dbReference type="Pfam" id="PF16861">
    <property type="entry name" value="Carbam_trans_C"/>
    <property type="match status" value="1"/>
</dbReference>
<dbReference type="Proteomes" id="UP001596414">
    <property type="component" value="Unassembled WGS sequence"/>
</dbReference>
<dbReference type="RefSeq" id="WP_382230470.1">
    <property type="nucleotide sequence ID" value="NZ_JAODIY010000004.1"/>
</dbReference>
<gene>
    <name evidence="2" type="ORF">ACFQJ7_03650</name>
</gene>
<dbReference type="InterPro" id="IPR031730">
    <property type="entry name" value="Carbam_trans_C"/>
</dbReference>
<proteinExistence type="predicted"/>
<sequence length="80" mass="9193">MQDGPSQTVREEQNTRYYRLISEFDSITGVWVLLNMSFNDHGEPIVTTPTDPIKDFYREAGRVPRGLTPRQSTGWVLMCS</sequence>
<dbReference type="PANTHER" id="PTHR34847">
    <property type="entry name" value="NODULATION PROTEIN U"/>
    <property type="match status" value="1"/>
</dbReference>
<dbReference type="PANTHER" id="PTHR34847:SF1">
    <property type="entry name" value="NODULATION PROTEIN U"/>
    <property type="match status" value="1"/>
</dbReference>
<protein>
    <submittedName>
        <fullName evidence="2">Carbamoyltransferase C-terminal domain-containing protein</fullName>
    </submittedName>
</protein>